<proteinExistence type="predicted"/>
<evidence type="ECO:0000313" key="2">
    <source>
        <dbReference type="EMBL" id="PRP81033.1"/>
    </source>
</evidence>
<evidence type="ECO:0000256" key="1">
    <source>
        <dbReference type="SAM" id="Phobius"/>
    </source>
</evidence>
<keyword evidence="1" id="KW-0812">Transmembrane</keyword>
<sequence length="135" mass="15235">MNECDLLKVVVSVFRLTPEASYLCSVVVDDRRLSDGRRSHVWYPCCMDHVHNGCSVSMVIHHRRDPRSTYHSKRNLCTNSLLSRLYSLPRPPALSCQFRTSSLGIDSGVCDNAVVEAAAVSYLFLFCLLFFTMGN</sequence>
<protein>
    <submittedName>
        <fullName evidence="2">Uncharacterized protein</fullName>
    </submittedName>
</protein>
<dbReference type="InParanoid" id="A0A2P6NAS1"/>
<keyword evidence="1" id="KW-0472">Membrane</keyword>
<reference evidence="2 3" key="1">
    <citation type="journal article" date="2018" name="Genome Biol. Evol.">
        <title>Multiple Roots of Fruiting Body Formation in Amoebozoa.</title>
        <authorList>
            <person name="Hillmann F."/>
            <person name="Forbes G."/>
            <person name="Novohradska S."/>
            <person name="Ferling I."/>
            <person name="Riege K."/>
            <person name="Groth M."/>
            <person name="Westermann M."/>
            <person name="Marz M."/>
            <person name="Spaller T."/>
            <person name="Winckler T."/>
            <person name="Schaap P."/>
            <person name="Glockner G."/>
        </authorList>
    </citation>
    <scope>NUCLEOTIDE SEQUENCE [LARGE SCALE GENOMIC DNA]</scope>
    <source>
        <strain evidence="2 3">Jena</strain>
    </source>
</reference>
<name>A0A2P6NAS1_9EUKA</name>
<organism evidence="2 3">
    <name type="scientific">Planoprotostelium fungivorum</name>
    <dbReference type="NCBI Taxonomy" id="1890364"/>
    <lineage>
        <taxon>Eukaryota</taxon>
        <taxon>Amoebozoa</taxon>
        <taxon>Evosea</taxon>
        <taxon>Variosea</taxon>
        <taxon>Cavosteliida</taxon>
        <taxon>Cavosteliaceae</taxon>
        <taxon>Planoprotostelium</taxon>
    </lineage>
</organism>
<keyword evidence="1" id="KW-1133">Transmembrane helix</keyword>
<feature type="transmembrane region" description="Helical" evidence="1">
    <location>
        <begin position="113"/>
        <end position="131"/>
    </location>
</feature>
<comment type="caution">
    <text evidence="2">The sequence shown here is derived from an EMBL/GenBank/DDBJ whole genome shotgun (WGS) entry which is preliminary data.</text>
</comment>
<accession>A0A2P6NAS1</accession>
<dbReference type="Proteomes" id="UP000241769">
    <property type="component" value="Unassembled WGS sequence"/>
</dbReference>
<evidence type="ECO:0000313" key="3">
    <source>
        <dbReference type="Proteomes" id="UP000241769"/>
    </source>
</evidence>
<dbReference type="EMBL" id="MDYQ01000131">
    <property type="protein sequence ID" value="PRP81033.1"/>
    <property type="molecule type" value="Genomic_DNA"/>
</dbReference>
<keyword evidence="3" id="KW-1185">Reference proteome</keyword>
<gene>
    <name evidence="2" type="ORF">PROFUN_11111</name>
</gene>
<dbReference type="AlphaFoldDB" id="A0A2P6NAS1"/>